<feature type="chain" id="PRO_5013197309" evidence="2">
    <location>
        <begin position="17"/>
        <end position="170"/>
    </location>
</feature>
<accession>A0A2C5XXI9</accession>
<feature type="region of interest" description="Disordered" evidence="1">
    <location>
        <begin position="111"/>
        <end position="170"/>
    </location>
</feature>
<feature type="signal peptide" evidence="2">
    <location>
        <begin position="1"/>
        <end position="16"/>
    </location>
</feature>
<dbReference type="OrthoDB" id="5149762at2759"/>
<dbReference type="AlphaFoldDB" id="A0A2C5XXI9"/>
<evidence type="ECO:0000256" key="2">
    <source>
        <dbReference type="SAM" id="SignalP"/>
    </source>
</evidence>
<evidence type="ECO:0000313" key="4">
    <source>
        <dbReference type="Proteomes" id="UP000226192"/>
    </source>
</evidence>
<dbReference type="Proteomes" id="UP000226192">
    <property type="component" value="Unassembled WGS sequence"/>
</dbReference>
<evidence type="ECO:0000256" key="1">
    <source>
        <dbReference type="SAM" id="MobiDB-lite"/>
    </source>
</evidence>
<gene>
    <name evidence="3" type="ORF">CDD81_7714</name>
</gene>
<name>A0A2C5XXI9_9HYPO</name>
<keyword evidence="4" id="KW-1185">Reference proteome</keyword>
<protein>
    <submittedName>
        <fullName evidence="3">Uncharacterized protein</fullName>
    </submittedName>
</protein>
<proteinExistence type="predicted"/>
<organism evidence="3 4">
    <name type="scientific">Ophiocordyceps australis</name>
    <dbReference type="NCBI Taxonomy" id="1399860"/>
    <lineage>
        <taxon>Eukaryota</taxon>
        <taxon>Fungi</taxon>
        <taxon>Dikarya</taxon>
        <taxon>Ascomycota</taxon>
        <taxon>Pezizomycotina</taxon>
        <taxon>Sordariomycetes</taxon>
        <taxon>Hypocreomycetidae</taxon>
        <taxon>Hypocreales</taxon>
        <taxon>Ophiocordycipitaceae</taxon>
        <taxon>Ophiocordyceps</taxon>
    </lineage>
</organism>
<dbReference type="EMBL" id="NJET01000086">
    <property type="protein sequence ID" value="PHH61965.1"/>
    <property type="molecule type" value="Genomic_DNA"/>
</dbReference>
<reference evidence="3 4" key="1">
    <citation type="submission" date="2017-06" db="EMBL/GenBank/DDBJ databases">
        <title>Ant-infecting Ophiocordyceps genomes reveal a high diversity of potential behavioral manipulation genes and a possible major role for enterotoxins.</title>
        <authorList>
            <person name="De Bekker C."/>
            <person name="Evans H.C."/>
            <person name="Brachmann A."/>
            <person name="Hughes D.P."/>
        </authorList>
    </citation>
    <scope>NUCLEOTIDE SEQUENCE [LARGE SCALE GENOMIC DNA]</scope>
    <source>
        <strain evidence="3 4">Map64</strain>
    </source>
</reference>
<comment type="caution">
    <text evidence="3">The sequence shown here is derived from an EMBL/GenBank/DDBJ whole genome shotgun (WGS) entry which is preliminary data.</text>
</comment>
<evidence type="ECO:0000313" key="3">
    <source>
        <dbReference type="EMBL" id="PHH61965.1"/>
    </source>
</evidence>
<keyword evidence="2" id="KW-0732">Signal</keyword>
<sequence>MRTTSLLLGAAASVSAIIGGEVYDVMLSDTTFFCADNCLFGGGFFQQNGPWCLASEVVALVDKDPAKDQLRFLACNGTANPQVWRERALKPSDRQPEECWISEVDPEFPQLRCSSNRSGGSGGKNTKPVAWSELQKMLETATAGAKEKEAAPKKAAPQPPLPGEDRWVWA</sequence>